<evidence type="ECO:0000256" key="1">
    <source>
        <dbReference type="ARBA" id="ARBA00009437"/>
    </source>
</evidence>
<keyword evidence="2" id="KW-0805">Transcription regulation</keyword>
<dbReference type="InterPro" id="IPR000847">
    <property type="entry name" value="LysR_HTH_N"/>
</dbReference>
<evidence type="ECO:0000256" key="4">
    <source>
        <dbReference type="ARBA" id="ARBA00023163"/>
    </source>
</evidence>
<keyword evidence="3" id="KW-0238">DNA-binding</keyword>
<evidence type="ECO:0000256" key="2">
    <source>
        <dbReference type="ARBA" id="ARBA00023015"/>
    </source>
</evidence>
<dbReference type="SUPFAM" id="SSF53850">
    <property type="entry name" value="Periplasmic binding protein-like II"/>
    <property type="match status" value="1"/>
</dbReference>
<evidence type="ECO:0000313" key="6">
    <source>
        <dbReference type="EMBL" id="PZV35409.1"/>
    </source>
</evidence>
<dbReference type="OrthoDB" id="8679465at2"/>
<dbReference type="CDD" id="cd08412">
    <property type="entry name" value="PBP2_PAO1_like"/>
    <property type="match status" value="1"/>
</dbReference>
<comment type="similarity">
    <text evidence="1">Belongs to the LysR transcriptional regulatory family.</text>
</comment>
<dbReference type="Pfam" id="PF00126">
    <property type="entry name" value="HTH_1"/>
    <property type="match status" value="1"/>
</dbReference>
<comment type="caution">
    <text evidence="6">The sequence shown here is derived from an EMBL/GenBank/DDBJ whole genome shotgun (WGS) entry which is preliminary data.</text>
</comment>
<dbReference type="GO" id="GO:0003677">
    <property type="term" value="F:DNA binding"/>
    <property type="evidence" value="ECO:0007669"/>
    <property type="project" value="UniProtKB-KW"/>
</dbReference>
<dbReference type="EMBL" id="MZXV01000056">
    <property type="protein sequence ID" value="PZV35409.1"/>
    <property type="molecule type" value="Genomic_DNA"/>
</dbReference>
<accession>A0A2W7CNU5</accession>
<dbReference type="SUPFAM" id="SSF46785">
    <property type="entry name" value="Winged helix' DNA-binding domain"/>
    <property type="match status" value="1"/>
</dbReference>
<keyword evidence="4" id="KW-0804">Transcription</keyword>
<gene>
    <name evidence="6" type="ORF">B5V02_25370</name>
</gene>
<dbReference type="InterPro" id="IPR005119">
    <property type="entry name" value="LysR_subst-bd"/>
</dbReference>
<dbReference type="GO" id="GO:0032993">
    <property type="term" value="C:protein-DNA complex"/>
    <property type="evidence" value="ECO:0007669"/>
    <property type="project" value="TreeGrafter"/>
</dbReference>
<dbReference type="GO" id="GO:0003700">
    <property type="term" value="F:DNA-binding transcription factor activity"/>
    <property type="evidence" value="ECO:0007669"/>
    <property type="project" value="InterPro"/>
</dbReference>
<evidence type="ECO:0000313" key="7">
    <source>
        <dbReference type="Proteomes" id="UP000248616"/>
    </source>
</evidence>
<dbReference type="PANTHER" id="PTHR30346">
    <property type="entry name" value="TRANSCRIPTIONAL DUAL REGULATOR HCAR-RELATED"/>
    <property type="match status" value="1"/>
</dbReference>
<proteinExistence type="inferred from homology"/>
<dbReference type="Pfam" id="PF03466">
    <property type="entry name" value="LysR_substrate"/>
    <property type="match status" value="1"/>
</dbReference>
<dbReference type="PANTHER" id="PTHR30346:SF0">
    <property type="entry name" value="HCA OPERON TRANSCRIPTIONAL ACTIVATOR HCAR"/>
    <property type="match status" value="1"/>
</dbReference>
<dbReference type="InterPro" id="IPR036388">
    <property type="entry name" value="WH-like_DNA-bd_sf"/>
</dbReference>
<keyword evidence="7" id="KW-1185">Reference proteome</keyword>
<dbReference type="PRINTS" id="PR00039">
    <property type="entry name" value="HTHLYSR"/>
</dbReference>
<protein>
    <submittedName>
        <fullName evidence="6">Transcriptional regulator</fullName>
    </submittedName>
</protein>
<evidence type="ECO:0000259" key="5">
    <source>
        <dbReference type="PROSITE" id="PS50931"/>
    </source>
</evidence>
<dbReference type="AlphaFoldDB" id="A0A2W7CNU5"/>
<sequence>MNVTLTQLRYLVAVARHGSVTGAAKMLNVSQPSISVAIDAVEKNFGQKLFVRQRGSGVSPTSFGRAVVAKARQILTETDELVGLGSSKSAVGGELVLGCFEDLAPFFAPALIRAFSERYPAVKIVVRDETFETLGRRLGDAAIDLGLTYDLSLPTHFARILLRELRPHALLPAGHALADRPEVSLADLAAYPLITTDQPHSWQHMLDLFRSRGLSPVADSTTSSFELQRSMVANGFGVAVSYTRPHGDRSYDGLPLICKPLSDPLPMQRILLTYDTHQRVSNAALAFIDVAKVWFASHDIFASASETA</sequence>
<dbReference type="Gene3D" id="3.40.190.10">
    <property type="entry name" value="Periplasmic binding protein-like II"/>
    <property type="match status" value="2"/>
</dbReference>
<dbReference type="PROSITE" id="PS50931">
    <property type="entry name" value="HTH_LYSR"/>
    <property type="match status" value="1"/>
</dbReference>
<dbReference type="Gene3D" id="1.10.10.10">
    <property type="entry name" value="Winged helix-like DNA-binding domain superfamily/Winged helix DNA-binding domain"/>
    <property type="match status" value="1"/>
</dbReference>
<dbReference type="Proteomes" id="UP000248616">
    <property type="component" value="Unassembled WGS sequence"/>
</dbReference>
<dbReference type="RefSeq" id="WP_111546851.1">
    <property type="nucleotide sequence ID" value="NZ_MZXV01000056.1"/>
</dbReference>
<evidence type="ECO:0000256" key="3">
    <source>
        <dbReference type="ARBA" id="ARBA00023125"/>
    </source>
</evidence>
<feature type="domain" description="HTH lysR-type" evidence="5">
    <location>
        <begin position="3"/>
        <end position="61"/>
    </location>
</feature>
<name>A0A2W7CNU5_9HYPH</name>
<organism evidence="6 7">
    <name type="scientific">Mesorhizobium kowhaii</name>
    <dbReference type="NCBI Taxonomy" id="1300272"/>
    <lineage>
        <taxon>Bacteria</taxon>
        <taxon>Pseudomonadati</taxon>
        <taxon>Pseudomonadota</taxon>
        <taxon>Alphaproteobacteria</taxon>
        <taxon>Hyphomicrobiales</taxon>
        <taxon>Phyllobacteriaceae</taxon>
        <taxon>Mesorhizobium</taxon>
    </lineage>
</organism>
<dbReference type="InterPro" id="IPR036390">
    <property type="entry name" value="WH_DNA-bd_sf"/>
</dbReference>
<reference evidence="7" key="1">
    <citation type="submission" date="2017-03" db="EMBL/GenBank/DDBJ databases">
        <authorList>
            <person name="Safronova V.I."/>
            <person name="Sazanova A.L."/>
            <person name="Chirak E.R."/>
        </authorList>
    </citation>
    <scope>NUCLEOTIDE SEQUENCE [LARGE SCALE GENOMIC DNA]</scope>
    <source>
        <strain evidence="7">Ach-343</strain>
    </source>
</reference>